<reference evidence="1" key="1">
    <citation type="submission" date="2010-03" db="EMBL/GenBank/DDBJ databases">
        <title>The genome sequence of Ruminococcus sp. 18P13.</title>
        <authorList>
            <consortium name="metaHIT consortium -- http://www.metahit.eu/"/>
            <person name="Pajon A."/>
            <person name="Turner K."/>
            <person name="Parkhill J."/>
            <person name="Bernalier A."/>
        </authorList>
    </citation>
    <scope>NUCLEOTIDE SEQUENCE [LARGE SCALE GENOMIC DNA]</scope>
    <source>
        <strain evidence="1">Type strain: 18P13</strain>
    </source>
</reference>
<protein>
    <submittedName>
        <fullName evidence="1">Uncharacterized protein</fullName>
    </submittedName>
</protein>
<keyword evidence="2" id="KW-1185">Reference proteome</keyword>
<proteinExistence type="predicted"/>
<dbReference type="Proteomes" id="UP000007054">
    <property type="component" value="Chromosome"/>
</dbReference>
<dbReference type="STRING" id="213810.RUM_17330"/>
<sequence>MAYAVMSRKFLRYENELSVERMEICVDAVSDLPTVNSITGCKIAQGSIAWDVSTGDFYGMSSTGEWVNQSDGANAAQTLELTAEDYPVAVAAESEVTDDEPMGNFESTEVCVQ</sequence>
<dbReference type="KEGG" id="rch:RUM_17330"/>
<dbReference type="HOGENOM" id="CLU_2156503_0_0_9"/>
<evidence type="ECO:0000313" key="2">
    <source>
        <dbReference type="Proteomes" id="UP000007054"/>
    </source>
</evidence>
<dbReference type="EMBL" id="FP929052">
    <property type="protein sequence ID" value="CBL17800.1"/>
    <property type="molecule type" value="Genomic_DNA"/>
</dbReference>
<reference evidence="1" key="2">
    <citation type="submission" date="2010-03" db="EMBL/GenBank/DDBJ databases">
        <authorList>
            <person name="Pajon A."/>
        </authorList>
    </citation>
    <scope>NUCLEOTIDE SEQUENCE</scope>
    <source>
        <strain evidence="1">Type strain: 18P13</strain>
    </source>
</reference>
<dbReference type="GeneID" id="83156428"/>
<gene>
    <name evidence="1" type="ordered locus">RUM_17330</name>
</gene>
<accession>D4LDV5</accession>
<dbReference type="BioCyc" id="RCHA213810:RUM_RS08420-MONOMER"/>
<name>D4LDV5_RUMC1</name>
<dbReference type="AlphaFoldDB" id="D4LDV5"/>
<organism evidence="1 2">
    <name type="scientific">Ruminococcus champanellensis (strain DSM 18848 / JCM 17042 / KCTC 15320 / 18P13)</name>
    <dbReference type="NCBI Taxonomy" id="213810"/>
    <lineage>
        <taxon>Bacteria</taxon>
        <taxon>Bacillati</taxon>
        <taxon>Bacillota</taxon>
        <taxon>Clostridia</taxon>
        <taxon>Eubacteriales</taxon>
        <taxon>Oscillospiraceae</taxon>
        <taxon>Ruminococcus</taxon>
    </lineage>
</organism>
<dbReference type="RefSeq" id="WP_015558706.1">
    <property type="nucleotide sequence ID" value="NC_021039.1"/>
</dbReference>
<evidence type="ECO:0000313" key="1">
    <source>
        <dbReference type="EMBL" id="CBL17800.1"/>
    </source>
</evidence>
<dbReference type="PATRIC" id="fig|213810.4.peg.1609"/>